<name>A6DTD6_9BACT</name>
<feature type="chain" id="PRO_5002694365" evidence="2">
    <location>
        <begin position="21"/>
        <end position="150"/>
    </location>
</feature>
<evidence type="ECO:0000256" key="1">
    <source>
        <dbReference type="SAM" id="MobiDB-lite"/>
    </source>
</evidence>
<feature type="region of interest" description="Disordered" evidence="1">
    <location>
        <begin position="22"/>
        <end position="48"/>
    </location>
</feature>
<dbReference type="RefSeq" id="WP_007281085.1">
    <property type="nucleotide sequence ID" value="NZ_ABCK01000036.1"/>
</dbReference>
<organism evidence="3 4">
    <name type="scientific">Lentisphaera araneosa HTCC2155</name>
    <dbReference type="NCBI Taxonomy" id="313628"/>
    <lineage>
        <taxon>Bacteria</taxon>
        <taxon>Pseudomonadati</taxon>
        <taxon>Lentisphaerota</taxon>
        <taxon>Lentisphaeria</taxon>
        <taxon>Lentisphaerales</taxon>
        <taxon>Lentisphaeraceae</taxon>
        <taxon>Lentisphaera</taxon>
    </lineage>
</organism>
<evidence type="ECO:0000313" key="4">
    <source>
        <dbReference type="Proteomes" id="UP000004947"/>
    </source>
</evidence>
<comment type="caution">
    <text evidence="3">The sequence shown here is derived from an EMBL/GenBank/DDBJ whole genome shotgun (WGS) entry which is preliminary data.</text>
</comment>
<proteinExistence type="predicted"/>
<protein>
    <submittedName>
        <fullName evidence="3">Uncharacterized protein</fullName>
    </submittedName>
</protein>
<reference evidence="3 4" key="1">
    <citation type="journal article" date="2010" name="J. Bacteriol.">
        <title>Genome sequence of Lentisphaera araneosa HTCC2155T, the type species of the order Lentisphaerales in the phylum Lentisphaerae.</title>
        <authorList>
            <person name="Thrash J.C."/>
            <person name="Cho J.C."/>
            <person name="Vergin K.L."/>
            <person name="Morris R.M."/>
            <person name="Giovannoni S.J."/>
        </authorList>
    </citation>
    <scope>NUCLEOTIDE SEQUENCE [LARGE SCALE GENOMIC DNA]</scope>
    <source>
        <strain evidence="3 4">HTCC2155</strain>
    </source>
</reference>
<dbReference type="Proteomes" id="UP000004947">
    <property type="component" value="Unassembled WGS sequence"/>
</dbReference>
<gene>
    <name evidence="3" type="ORF">LNTAR_02869</name>
</gene>
<dbReference type="EMBL" id="ABCK01000036">
    <property type="protein sequence ID" value="EDM25116.1"/>
    <property type="molecule type" value="Genomic_DNA"/>
</dbReference>
<keyword evidence="2" id="KW-0732">Signal</keyword>
<feature type="signal peptide" evidence="2">
    <location>
        <begin position="1"/>
        <end position="20"/>
    </location>
</feature>
<accession>A6DTD6</accession>
<evidence type="ECO:0000313" key="3">
    <source>
        <dbReference type="EMBL" id="EDM25116.1"/>
    </source>
</evidence>
<feature type="compositionally biased region" description="Basic and acidic residues" evidence="1">
    <location>
        <begin position="31"/>
        <end position="46"/>
    </location>
</feature>
<keyword evidence="4" id="KW-1185">Reference proteome</keyword>
<dbReference type="AlphaFoldDB" id="A6DTD6"/>
<sequence length="150" mass="16554">MKKILISIIAFASFANLSFAEDSPKGQDQGQHGDHGHADHEPHPGHGGEVLKVGNKALLWYAHMEKKGKFKIVLFKPDGKTLKSIEKAPRLNLALKSGRKQLKFTASKADSEGKSATFELQNDLIKAHIHGQISIKVDGKSYMLNLIDHH</sequence>
<dbReference type="STRING" id="313628.LNTAR_02869"/>
<evidence type="ECO:0000256" key="2">
    <source>
        <dbReference type="SAM" id="SignalP"/>
    </source>
</evidence>